<feature type="region of interest" description="Disordered" evidence="1">
    <location>
        <begin position="144"/>
        <end position="167"/>
    </location>
</feature>
<gene>
    <name evidence="2" type="ORF">MVEN_02163200</name>
</gene>
<reference evidence="2" key="1">
    <citation type="submission" date="2020-05" db="EMBL/GenBank/DDBJ databases">
        <title>Mycena genomes resolve the evolution of fungal bioluminescence.</title>
        <authorList>
            <person name="Tsai I.J."/>
        </authorList>
    </citation>
    <scope>NUCLEOTIDE SEQUENCE</scope>
    <source>
        <strain evidence="2">CCC161011</strain>
    </source>
</reference>
<evidence type="ECO:0000313" key="3">
    <source>
        <dbReference type="Proteomes" id="UP000620124"/>
    </source>
</evidence>
<evidence type="ECO:0000313" key="2">
    <source>
        <dbReference type="EMBL" id="KAF7336158.1"/>
    </source>
</evidence>
<sequence length="212" mass="23748">MFLFATNVGKWQVNLSEIFLSTTLQASYPHLPTTNSGELPNMERLLENFLQYHDLRASHLAPQYPGYLGEHTSTYPAGTEQLSGPFLYRIPKRKPTGRRRHSSPYIRSQLQAPRSNTNYHEIDDFPAHRLPASAIAGPSRIPMSISAPGLSRPRDMSPTASQERRENCSLAALSEGRGISESTYAGLMEQCQICENYFLASFVISTLILDLM</sequence>
<proteinExistence type="predicted"/>
<evidence type="ECO:0000256" key="1">
    <source>
        <dbReference type="SAM" id="MobiDB-lite"/>
    </source>
</evidence>
<name>A0A8H6X820_9AGAR</name>
<keyword evidence="3" id="KW-1185">Reference proteome</keyword>
<dbReference type="OrthoDB" id="3070804at2759"/>
<accession>A0A8H6X820</accession>
<organism evidence="2 3">
    <name type="scientific">Mycena venus</name>
    <dbReference type="NCBI Taxonomy" id="2733690"/>
    <lineage>
        <taxon>Eukaryota</taxon>
        <taxon>Fungi</taxon>
        <taxon>Dikarya</taxon>
        <taxon>Basidiomycota</taxon>
        <taxon>Agaricomycotina</taxon>
        <taxon>Agaricomycetes</taxon>
        <taxon>Agaricomycetidae</taxon>
        <taxon>Agaricales</taxon>
        <taxon>Marasmiineae</taxon>
        <taxon>Mycenaceae</taxon>
        <taxon>Mycena</taxon>
    </lineage>
</organism>
<dbReference type="Proteomes" id="UP000620124">
    <property type="component" value="Unassembled WGS sequence"/>
</dbReference>
<comment type="caution">
    <text evidence="2">The sequence shown here is derived from an EMBL/GenBank/DDBJ whole genome shotgun (WGS) entry which is preliminary data.</text>
</comment>
<dbReference type="AlphaFoldDB" id="A0A8H6X820"/>
<protein>
    <submittedName>
        <fullName evidence="2">Uncharacterized protein</fullName>
    </submittedName>
</protein>
<dbReference type="EMBL" id="JACAZI010000023">
    <property type="protein sequence ID" value="KAF7336158.1"/>
    <property type="molecule type" value="Genomic_DNA"/>
</dbReference>